<dbReference type="FunFam" id="3.40.50.720:FF:000084">
    <property type="entry name" value="Short-chain dehydrogenase reductase"/>
    <property type="match status" value="1"/>
</dbReference>
<dbReference type="NCBIfam" id="NF005559">
    <property type="entry name" value="PRK07231.1"/>
    <property type="match status" value="1"/>
</dbReference>
<dbReference type="AlphaFoldDB" id="A0A382HDF4"/>
<evidence type="ECO:0000256" key="1">
    <source>
        <dbReference type="ARBA" id="ARBA00006484"/>
    </source>
</evidence>
<dbReference type="InterPro" id="IPR002347">
    <property type="entry name" value="SDR_fam"/>
</dbReference>
<sequence length="245" mass="25170">MRLQDKVAVVTGAQQGIGMAIAMACAGEGAAVVINYLDDQAAAEKEVGRIVEAGGKAMAVAGSVTQPTDVERMMAAADDFGGISILVNNAGIFPRVEFLEMTETDWDSVQNINLKAGFFCAQAAARRMIATGQGGAIINIASVAAYSGPPLGVHYAASKGGVIGMTRALAMALARQDIRVNAIAPGLTDTAQPRDGNSEAEIAVTAAKLPLGRIIQPQEIADAAVFLGSNESLQMTGQVMHINGG</sequence>
<feature type="non-terminal residue" evidence="3">
    <location>
        <position position="245"/>
    </location>
</feature>
<comment type="similarity">
    <text evidence="1">Belongs to the short-chain dehydrogenases/reductases (SDR) family.</text>
</comment>
<dbReference type="Pfam" id="PF13561">
    <property type="entry name" value="adh_short_C2"/>
    <property type="match status" value="1"/>
</dbReference>
<dbReference type="Gene3D" id="3.40.50.720">
    <property type="entry name" value="NAD(P)-binding Rossmann-like Domain"/>
    <property type="match status" value="1"/>
</dbReference>
<reference evidence="3" key="1">
    <citation type="submission" date="2018-05" db="EMBL/GenBank/DDBJ databases">
        <authorList>
            <person name="Lanie J.A."/>
            <person name="Ng W.-L."/>
            <person name="Kazmierczak K.M."/>
            <person name="Andrzejewski T.M."/>
            <person name="Davidsen T.M."/>
            <person name="Wayne K.J."/>
            <person name="Tettelin H."/>
            <person name="Glass J.I."/>
            <person name="Rusch D."/>
            <person name="Podicherti R."/>
            <person name="Tsui H.-C.T."/>
            <person name="Winkler M.E."/>
        </authorList>
    </citation>
    <scope>NUCLEOTIDE SEQUENCE</scope>
</reference>
<evidence type="ECO:0000313" key="3">
    <source>
        <dbReference type="EMBL" id="SVB85354.1"/>
    </source>
</evidence>
<dbReference type="GO" id="GO:0048038">
    <property type="term" value="F:quinone binding"/>
    <property type="evidence" value="ECO:0007669"/>
    <property type="project" value="TreeGrafter"/>
</dbReference>
<dbReference type="PROSITE" id="PS00061">
    <property type="entry name" value="ADH_SHORT"/>
    <property type="match status" value="1"/>
</dbReference>
<dbReference type="PRINTS" id="PR00081">
    <property type="entry name" value="GDHRDH"/>
</dbReference>
<protein>
    <submittedName>
        <fullName evidence="3">Uncharacterized protein</fullName>
    </submittedName>
</protein>
<dbReference type="InterPro" id="IPR020904">
    <property type="entry name" value="Sc_DH/Rdtase_CS"/>
</dbReference>
<dbReference type="EMBL" id="UINC01060641">
    <property type="protein sequence ID" value="SVB85354.1"/>
    <property type="molecule type" value="Genomic_DNA"/>
</dbReference>
<dbReference type="PROSITE" id="PS51257">
    <property type="entry name" value="PROKAR_LIPOPROTEIN"/>
    <property type="match status" value="1"/>
</dbReference>
<evidence type="ECO:0000256" key="2">
    <source>
        <dbReference type="ARBA" id="ARBA00023002"/>
    </source>
</evidence>
<proteinExistence type="inferred from homology"/>
<gene>
    <name evidence="3" type="ORF">METZ01_LOCUS238208</name>
</gene>
<dbReference type="GO" id="GO:0006633">
    <property type="term" value="P:fatty acid biosynthetic process"/>
    <property type="evidence" value="ECO:0007669"/>
    <property type="project" value="TreeGrafter"/>
</dbReference>
<dbReference type="GO" id="GO:0016616">
    <property type="term" value="F:oxidoreductase activity, acting on the CH-OH group of donors, NAD or NADP as acceptor"/>
    <property type="evidence" value="ECO:0007669"/>
    <property type="project" value="TreeGrafter"/>
</dbReference>
<dbReference type="PANTHER" id="PTHR42760:SF133">
    <property type="entry name" value="3-OXOACYL-[ACYL-CARRIER-PROTEIN] REDUCTASE"/>
    <property type="match status" value="1"/>
</dbReference>
<name>A0A382HDF4_9ZZZZ</name>
<dbReference type="InterPro" id="IPR036291">
    <property type="entry name" value="NAD(P)-bd_dom_sf"/>
</dbReference>
<dbReference type="PRINTS" id="PR00080">
    <property type="entry name" value="SDRFAMILY"/>
</dbReference>
<dbReference type="PANTHER" id="PTHR42760">
    <property type="entry name" value="SHORT-CHAIN DEHYDROGENASES/REDUCTASES FAMILY MEMBER"/>
    <property type="match status" value="1"/>
</dbReference>
<accession>A0A382HDF4</accession>
<dbReference type="SUPFAM" id="SSF51735">
    <property type="entry name" value="NAD(P)-binding Rossmann-fold domains"/>
    <property type="match status" value="1"/>
</dbReference>
<organism evidence="3">
    <name type="scientific">marine metagenome</name>
    <dbReference type="NCBI Taxonomy" id="408172"/>
    <lineage>
        <taxon>unclassified sequences</taxon>
        <taxon>metagenomes</taxon>
        <taxon>ecological metagenomes</taxon>
    </lineage>
</organism>
<keyword evidence="2" id="KW-0560">Oxidoreductase</keyword>